<dbReference type="GO" id="GO:0005524">
    <property type="term" value="F:ATP binding"/>
    <property type="evidence" value="ECO:0007669"/>
    <property type="project" value="InterPro"/>
</dbReference>
<dbReference type="InterPro" id="IPR050921">
    <property type="entry name" value="T4SS_GSP_E_ATPase"/>
</dbReference>
<dbReference type="Gene3D" id="3.40.50.300">
    <property type="entry name" value="P-loop containing nucleotide triphosphate hydrolases"/>
    <property type="match status" value="1"/>
</dbReference>
<dbReference type="GO" id="GO:0016887">
    <property type="term" value="F:ATP hydrolysis activity"/>
    <property type="evidence" value="ECO:0007669"/>
    <property type="project" value="InterPro"/>
</dbReference>
<dbReference type="PROSITE" id="PS00662">
    <property type="entry name" value="T2SP_E"/>
    <property type="match status" value="1"/>
</dbReference>
<reference evidence="3" key="1">
    <citation type="journal article" date="2020" name="mSystems">
        <title>Genome- and Community-Level Interaction Insights into Carbon Utilization and Element Cycling Functions of Hydrothermarchaeota in Hydrothermal Sediment.</title>
        <authorList>
            <person name="Zhou Z."/>
            <person name="Liu Y."/>
            <person name="Xu W."/>
            <person name="Pan J."/>
            <person name="Luo Z.H."/>
            <person name="Li M."/>
        </authorList>
    </citation>
    <scope>NUCLEOTIDE SEQUENCE [LARGE SCALE GENOMIC DNA]</scope>
    <source>
        <strain evidence="3">SpSt-1233</strain>
    </source>
</reference>
<dbReference type="CDD" id="cd01131">
    <property type="entry name" value="PilT"/>
    <property type="match status" value="1"/>
</dbReference>
<dbReference type="Gene3D" id="3.30.450.90">
    <property type="match status" value="1"/>
</dbReference>
<dbReference type="SUPFAM" id="SSF52540">
    <property type="entry name" value="P-loop containing nucleoside triphosphate hydrolases"/>
    <property type="match status" value="1"/>
</dbReference>
<dbReference type="InterPro" id="IPR003593">
    <property type="entry name" value="AAA+_ATPase"/>
</dbReference>
<dbReference type="NCBIfam" id="TIGR01420">
    <property type="entry name" value="pilT_fam"/>
    <property type="match status" value="1"/>
</dbReference>
<name>A0A7V2AUL7_UNCEI</name>
<dbReference type="PANTHER" id="PTHR30486">
    <property type="entry name" value="TWITCHING MOTILITY PROTEIN PILT"/>
    <property type="match status" value="1"/>
</dbReference>
<dbReference type="Pfam" id="PF00437">
    <property type="entry name" value="T2SSE"/>
    <property type="match status" value="1"/>
</dbReference>
<proteinExistence type="inferred from homology"/>
<comment type="caution">
    <text evidence="3">The sequence shown here is derived from an EMBL/GenBank/DDBJ whole genome shotgun (WGS) entry which is preliminary data.</text>
</comment>
<organism evidence="3">
    <name type="scientific">Eiseniibacteriota bacterium</name>
    <dbReference type="NCBI Taxonomy" id="2212470"/>
    <lineage>
        <taxon>Bacteria</taxon>
        <taxon>Candidatus Eiseniibacteriota</taxon>
    </lineage>
</organism>
<feature type="non-terminal residue" evidence="3">
    <location>
        <position position="380"/>
    </location>
</feature>
<dbReference type="InterPro" id="IPR006321">
    <property type="entry name" value="PilT/PilU"/>
</dbReference>
<protein>
    <submittedName>
        <fullName evidence="3">Type IV pilus twitching motility protein PilT</fullName>
    </submittedName>
</protein>
<dbReference type="SMART" id="SM00382">
    <property type="entry name" value="AAA"/>
    <property type="match status" value="1"/>
</dbReference>
<evidence type="ECO:0000256" key="1">
    <source>
        <dbReference type="ARBA" id="ARBA00006611"/>
    </source>
</evidence>
<dbReference type="InterPro" id="IPR001482">
    <property type="entry name" value="T2SS/T4SS_dom"/>
</dbReference>
<dbReference type="InterPro" id="IPR027417">
    <property type="entry name" value="P-loop_NTPase"/>
</dbReference>
<feature type="domain" description="Bacterial type II secretion system protein E" evidence="2">
    <location>
        <begin position="212"/>
        <end position="226"/>
    </location>
</feature>
<gene>
    <name evidence="3" type="ORF">ENO08_03705</name>
</gene>
<evidence type="ECO:0000313" key="3">
    <source>
        <dbReference type="EMBL" id="HER43545.1"/>
    </source>
</evidence>
<sequence>MRKGRSSARPFSTQGKVYGMNIKSVLEAMIAKGGSDLHLKAGLPPVTRVDGKLIHLDFERPSPKDMEAIAEQILTPPQRDRFKNTREVDFAFGVSGLARFRANFYVQRGSIAMVFRHVPVEIKSVDELDLPPILKDLAMKPRGLMFVTGTVGSGKSTTLAAMVREINEKANKNVITIEDPIEFLHQDRKSIINQREIGSDTSSFHEALRHILRQDPDVILVGEIRDALTMEIALMAADTGHLVLSTLHTIDATQTINRVISFFPPHQHQEIRYLLSSTLQAVISQRLIPVKEGKGRVPAVEVMIVTSTIREYINDPEKAPMIPQAIREGVTSHGMQSFDQSLMQLLSNGSISMDEALKNSSNPHEFALRLKGIQATSDKT</sequence>
<dbReference type="PANTHER" id="PTHR30486:SF12">
    <property type="entry name" value="TYPE IV PILUS ATPASE PILU"/>
    <property type="match status" value="1"/>
</dbReference>
<dbReference type="Proteomes" id="UP000886069">
    <property type="component" value="Unassembled WGS sequence"/>
</dbReference>
<dbReference type="AlphaFoldDB" id="A0A7V2AUL7"/>
<accession>A0A7V2AUL7</accession>
<dbReference type="EMBL" id="DSEC01000259">
    <property type="protein sequence ID" value="HER43545.1"/>
    <property type="molecule type" value="Genomic_DNA"/>
</dbReference>
<comment type="similarity">
    <text evidence="1">Belongs to the GSP E family.</text>
</comment>
<evidence type="ECO:0000259" key="2">
    <source>
        <dbReference type="PROSITE" id="PS00662"/>
    </source>
</evidence>